<organism evidence="3 4">
    <name type="scientific">Polyplosphaeria fusca</name>
    <dbReference type="NCBI Taxonomy" id="682080"/>
    <lineage>
        <taxon>Eukaryota</taxon>
        <taxon>Fungi</taxon>
        <taxon>Dikarya</taxon>
        <taxon>Ascomycota</taxon>
        <taxon>Pezizomycotina</taxon>
        <taxon>Dothideomycetes</taxon>
        <taxon>Pleosporomycetidae</taxon>
        <taxon>Pleosporales</taxon>
        <taxon>Tetraplosphaeriaceae</taxon>
        <taxon>Polyplosphaeria</taxon>
    </lineage>
</organism>
<dbReference type="InterPro" id="IPR013087">
    <property type="entry name" value="Znf_C2H2_type"/>
</dbReference>
<evidence type="ECO:0000256" key="1">
    <source>
        <dbReference type="SAM" id="MobiDB-lite"/>
    </source>
</evidence>
<proteinExistence type="predicted"/>
<dbReference type="PROSITE" id="PS00028">
    <property type="entry name" value="ZINC_FINGER_C2H2_1"/>
    <property type="match status" value="1"/>
</dbReference>
<gene>
    <name evidence="3" type="ORF">EJ04DRAFT_588029</name>
</gene>
<dbReference type="PANTHER" id="PTHR38886:SF1">
    <property type="entry name" value="NACHT-NTPASE AND P-LOOP NTPASES N-TERMINAL DOMAIN-CONTAINING PROTEIN"/>
    <property type="match status" value="1"/>
</dbReference>
<feature type="domain" description="C2H2-type" evidence="2">
    <location>
        <begin position="406"/>
        <end position="429"/>
    </location>
</feature>
<keyword evidence="4" id="KW-1185">Reference proteome</keyword>
<feature type="region of interest" description="Disordered" evidence="1">
    <location>
        <begin position="257"/>
        <end position="278"/>
    </location>
</feature>
<dbReference type="OrthoDB" id="3045089at2759"/>
<evidence type="ECO:0000313" key="3">
    <source>
        <dbReference type="EMBL" id="KAF2738307.1"/>
    </source>
</evidence>
<sequence>MQIFEVRVANQSARQTCRRSALSLFFNLFLSPSSFVRLISPTLWHTNMPDFGWSASCVLEAIKLTNTVRKALRDTGGSASQYRDAQQALGSLKSLLEVVKKHFDNEPNSEYAGSIVDELEHLMGPLRKFESSMKKYEKCLVADSTSSKARQTFRKVDWALKNVDEGVRELEHVITARLGTINCFLSLSIHSNQIKAAKSKDKDNQQQLIKAIQKSGLVTDISDVLNALFEKQQTSNTQQLTCFNRLESLLSTIELQNQKSKSASPPSNSHQPIANQDPTETSLVLKKQAEAFQQLQTTLEAQLSIPNHPDQTPALSRLFVSHFLAFILGGLATYLATRTTQPTMPDPSLRYSCSIQPPDDFDPTPSPHLCPYCARIHSKPTPLPSPPDLESHFRTHHPDLPVPKRCPIPGCVEWFIKKENLGMHVRVEHFRVRHRGDGEGVGWRAVEKRLWDEAWALEVKERSGNVRGGGERDGRRGVRGEVRIRDRRVWGRRVGR</sequence>
<evidence type="ECO:0000259" key="2">
    <source>
        <dbReference type="PROSITE" id="PS00028"/>
    </source>
</evidence>
<accession>A0A9P4R7R8</accession>
<name>A0A9P4R7R8_9PLEO</name>
<reference evidence="3" key="1">
    <citation type="journal article" date="2020" name="Stud. Mycol.">
        <title>101 Dothideomycetes genomes: a test case for predicting lifestyles and emergence of pathogens.</title>
        <authorList>
            <person name="Haridas S."/>
            <person name="Albert R."/>
            <person name="Binder M."/>
            <person name="Bloem J."/>
            <person name="Labutti K."/>
            <person name="Salamov A."/>
            <person name="Andreopoulos B."/>
            <person name="Baker S."/>
            <person name="Barry K."/>
            <person name="Bills G."/>
            <person name="Bluhm B."/>
            <person name="Cannon C."/>
            <person name="Castanera R."/>
            <person name="Culley D."/>
            <person name="Daum C."/>
            <person name="Ezra D."/>
            <person name="Gonzalez J."/>
            <person name="Henrissat B."/>
            <person name="Kuo A."/>
            <person name="Liang C."/>
            <person name="Lipzen A."/>
            <person name="Lutzoni F."/>
            <person name="Magnuson J."/>
            <person name="Mondo S."/>
            <person name="Nolan M."/>
            <person name="Ohm R."/>
            <person name="Pangilinan J."/>
            <person name="Park H.-J."/>
            <person name="Ramirez L."/>
            <person name="Alfaro M."/>
            <person name="Sun H."/>
            <person name="Tritt A."/>
            <person name="Yoshinaga Y."/>
            <person name="Zwiers L.-H."/>
            <person name="Turgeon B."/>
            <person name="Goodwin S."/>
            <person name="Spatafora J."/>
            <person name="Crous P."/>
            <person name="Grigoriev I."/>
        </authorList>
    </citation>
    <scope>NUCLEOTIDE SEQUENCE</scope>
    <source>
        <strain evidence="3">CBS 125425</strain>
    </source>
</reference>
<protein>
    <recommendedName>
        <fullName evidence="2">C2H2-type domain-containing protein</fullName>
    </recommendedName>
</protein>
<dbReference type="PANTHER" id="PTHR38886">
    <property type="entry name" value="SESA DOMAIN-CONTAINING PROTEIN"/>
    <property type="match status" value="1"/>
</dbReference>
<dbReference type="SMART" id="SM00355">
    <property type="entry name" value="ZnF_C2H2"/>
    <property type="match status" value="2"/>
</dbReference>
<comment type="caution">
    <text evidence="3">The sequence shown here is derived from an EMBL/GenBank/DDBJ whole genome shotgun (WGS) entry which is preliminary data.</text>
</comment>
<evidence type="ECO:0000313" key="4">
    <source>
        <dbReference type="Proteomes" id="UP000799444"/>
    </source>
</evidence>
<dbReference type="AlphaFoldDB" id="A0A9P4R7R8"/>
<dbReference type="Proteomes" id="UP000799444">
    <property type="component" value="Unassembled WGS sequence"/>
</dbReference>
<dbReference type="EMBL" id="ML996110">
    <property type="protein sequence ID" value="KAF2738307.1"/>
    <property type="molecule type" value="Genomic_DNA"/>
</dbReference>